<name>A0ACD0WNF0_CLALS</name>
<proteinExistence type="predicted"/>
<evidence type="ECO:0000313" key="2">
    <source>
        <dbReference type="Proteomes" id="UP000326582"/>
    </source>
</evidence>
<dbReference type="EMBL" id="CP038488">
    <property type="protein sequence ID" value="QFZ28884.1"/>
    <property type="molecule type" value="Genomic_DNA"/>
</dbReference>
<protein>
    <submittedName>
        <fullName evidence="1">Vacuolar sorting-associated protein 9a</fullName>
    </submittedName>
</protein>
<reference evidence="2" key="1">
    <citation type="journal article" date="2019" name="MBio">
        <title>Comparative genomics for the elucidation of multidrug resistance (MDR) in Candida lusitaniae.</title>
        <authorList>
            <person name="Kannan A."/>
            <person name="Asner S.A."/>
            <person name="Trachsel E."/>
            <person name="Kelly S."/>
            <person name="Parker J."/>
            <person name="Sanglard D."/>
        </authorList>
    </citation>
    <scope>NUCLEOTIDE SEQUENCE [LARGE SCALE GENOMIC DNA]</scope>
    <source>
        <strain evidence="2">P1</strain>
    </source>
</reference>
<keyword evidence="2" id="KW-1185">Reference proteome</keyword>
<dbReference type="Proteomes" id="UP000326582">
    <property type="component" value="Chromosome 5"/>
</dbReference>
<sequence>MSFGNHLTFNISKASPTTSTTNATTTSFPGSLQPNTHVSSVDVLSASLTDAKSPHAHIVAHQEQHDTSPRIKAATPTTGISGINSAAVSTVESSETSKDREELLQIWGKYDVENQKNDEQVSLSAEETEDEDSLEEKMKQFHMGPSNKTEVDHVNMDPSEKTPQEANFSRSDSSEQIQNIGNFQSNSNDSCNPSDTTNNTQSTLSVEVQTTSCEPVKDESNGSEVQTELDSNLNEEASLESSGSGSGNNAKIKEKSPSPSVVEYMGVQPLEIPGASESKPIEGNLLSMDSSEPIVELKLEQSNCPPPTRARPKRNNSVSRISPAVNPEEQYQQSHKPFDFQIFLTQLKKKSADPLVRYIRSFLVSFSRQSGSMTAPQMIKAVSHFKEFMNEKFNEYEPFASMDAVDLENSGEGVEKLIMNRLYEFCFSPEAIKKFGRNASATVLDDVHEDYQFMMQIEKFSWISGVHLDVDLDAITQSKRERSSESIDYMDYAINELNKINKFRAPRDKIICILNACKIIFSFLRVSNQETNADSFIPILILVIIRAKTENLISNLHYIERYRGEEWLNHGETSYYLSSMQGAISFIQNIKFQDLTISQDEYDANMEAWDAELRQRGPPIIRPEPLHPGEASSNIQQSLSPSNVILAGAEMFTKSLSNFMSPTPSESAPQNPEPRSESGPPHSVSDEQVEKTLNQLTEIFPNLDRAVLRDVIVLKKADFDSSLDACLQLCNDD</sequence>
<gene>
    <name evidence="1" type="ORF">EJF14_50101</name>
</gene>
<evidence type="ECO:0000313" key="1">
    <source>
        <dbReference type="EMBL" id="QFZ28884.1"/>
    </source>
</evidence>
<organism evidence="1 2">
    <name type="scientific">Clavispora lusitaniae</name>
    <name type="common">Candida lusitaniae</name>
    <dbReference type="NCBI Taxonomy" id="36911"/>
    <lineage>
        <taxon>Eukaryota</taxon>
        <taxon>Fungi</taxon>
        <taxon>Dikarya</taxon>
        <taxon>Ascomycota</taxon>
        <taxon>Saccharomycotina</taxon>
        <taxon>Pichiomycetes</taxon>
        <taxon>Metschnikowiaceae</taxon>
        <taxon>Clavispora</taxon>
    </lineage>
</organism>
<accession>A0ACD0WNF0</accession>